<keyword evidence="1" id="KW-0229">DNA integration</keyword>
<evidence type="ECO:0000313" key="5">
    <source>
        <dbReference type="Proteomes" id="UP000472580"/>
    </source>
</evidence>
<dbReference type="SUPFAM" id="SSF56349">
    <property type="entry name" value="DNA breaking-rejoining enzymes"/>
    <property type="match status" value="1"/>
</dbReference>
<dbReference type="InterPro" id="IPR002104">
    <property type="entry name" value="Integrase_catalytic"/>
</dbReference>
<evidence type="ECO:0000256" key="2">
    <source>
        <dbReference type="ARBA" id="ARBA00023172"/>
    </source>
</evidence>
<dbReference type="EMBL" id="WSRP01000022">
    <property type="protein sequence ID" value="MVX57127.1"/>
    <property type="molecule type" value="Genomic_DNA"/>
</dbReference>
<feature type="domain" description="Tyr recombinase" evidence="3">
    <location>
        <begin position="137"/>
        <end position="322"/>
    </location>
</feature>
<sequence>MEKSLLVIGDKNNFGISVPEPAETIDVAAFYLAGFRSVNSIRCLESRLNVMANLIGFNNCHEVPWGSLRLIHFRKLIQIMSELKNENGGQIYTSSSLNSYISAIRGISEAAWSLGLMTQEETARIRQIKKFRTKRITVGRELSLEETAALLDNSSGPKISEIRDHAILAILIGTGIRRAEISSISFEGYDRRQGSLKIIAKGDKQRKVYMPNEVRQALDQWIDVRGSQTEGPIFVRIRRFGVIDTKAPLTPEAVGLIVQKYTALAGITDKVTPHDLRRTFATRLIKQNVDLVAVRDLMGHASVVTTSNYDRRGEERIIENIQKVKLR</sequence>
<dbReference type="GO" id="GO:0003677">
    <property type="term" value="F:DNA binding"/>
    <property type="evidence" value="ECO:0007669"/>
    <property type="project" value="InterPro"/>
</dbReference>
<gene>
    <name evidence="4" type="ORF">E5987_07890</name>
</gene>
<evidence type="ECO:0000313" key="4">
    <source>
        <dbReference type="EMBL" id="MVX57127.1"/>
    </source>
</evidence>
<protein>
    <submittedName>
        <fullName evidence="4">Tyrosine-type recombinase/integrase</fullName>
    </submittedName>
</protein>
<dbReference type="GO" id="GO:0015074">
    <property type="term" value="P:DNA integration"/>
    <property type="evidence" value="ECO:0007669"/>
    <property type="project" value="UniProtKB-KW"/>
</dbReference>
<dbReference type="Gene3D" id="1.10.443.10">
    <property type="entry name" value="Intergrase catalytic core"/>
    <property type="match status" value="1"/>
</dbReference>
<evidence type="ECO:0000259" key="3">
    <source>
        <dbReference type="PROSITE" id="PS51898"/>
    </source>
</evidence>
<dbReference type="InterPro" id="IPR050090">
    <property type="entry name" value="Tyrosine_recombinase_XerCD"/>
</dbReference>
<organism evidence="4 5">
    <name type="scientific">Parasutterella muris</name>
    <dbReference type="NCBI Taxonomy" id="2565572"/>
    <lineage>
        <taxon>Bacteria</taxon>
        <taxon>Pseudomonadati</taxon>
        <taxon>Pseudomonadota</taxon>
        <taxon>Betaproteobacteria</taxon>
        <taxon>Burkholderiales</taxon>
        <taxon>Sutterellaceae</taxon>
        <taxon>Parasutterella</taxon>
    </lineage>
</organism>
<dbReference type="PANTHER" id="PTHR30349:SF90">
    <property type="entry name" value="TYROSINE RECOMBINASE XERD"/>
    <property type="match status" value="1"/>
</dbReference>
<dbReference type="OrthoDB" id="9801717at2"/>
<dbReference type="InterPro" id="IPR013762">
    <property type="entry name" value="Integrase-like_cat_sf"/>
</dbReference>
<dbReference type="Pfam" id="PF00589">
    <property type="entry name" value="Phage_integrase"/>
    <property type="match status" value="1"/>
</dbReference>
<comment type="caution">
    <text evidence="4">The sequence shown here is derived from an EMBL/GenBank/DDBJ whole genome shotgun (WGS) entry which is preliminary data.</text>
</comment>
<proteinExistence type="predicted"/>
<reference evidence="4 5" key="1">
    <citation type="submission" date="2019-12" db="EMBL/GenBank/DDBJ databases">
        <title>Microbes associate with the intestines of laboratory mice.</title>
        <authorList>
            <person name="Navarre W."/>
            <person name="Wong E."/>
        </authorList>
    </citation>
    <scope>NUCLEOTIDE SEQUENCE [LARGE SCALE GENOMIC DNA]</scope>
    <source>
        <strain evidence="4 5">NM82_D38</strain>
    </source>
</reference>
<dbReference type="PROSITE" id="PS51898">
    <property type="entry name" value="TYR_RECOMBINASE"/>
    <property type="match status" value="1"/>
</dbReference>
<evidence type="ECO:0000256" key="1">
    <source>
        <dbReference type="ARBA" id="ARBA00022908"/>
    </source>
</evidence>
<keyword evidence="5" id="KW-1185">Reference proteome</keyword>
<dbReference type="GO" id="GO:0006310">
    <property type="term" value="P:DNA recombination"/>
    <property type="evidence" value="ECO:0007669"/>
    <property type="project" value="UniProtKB-KW"/>
</dbReference>
<dbReference type="AlphaFoldDB" id="A0A6L6YHM8"/>
<dbReference type="Proteomes" id="UP000472580">
    <property type="component" value="Unassembled WGS sequence"/>
</dbReference>
<accession>A0A6L6YHM8</accession>
<name>A0A6L6YHM8_9BURK</name>
<dbReference type="RefSeq" id="WP_160335554.1">
    <property type="nucleotide sequence ID" value="NZ_WSRP01000022.1"/>
</dbReference>
<keyword evidence="2" id="KW-0233">DNA recombination</keyword>
<dbReference type="PANTHER" id="PTHR30349">
    <property type="entry name" value="PHAGE INTEGRASE-RELATED"/>
    <property type="match status" value="1"/>
</dbReference>
<dbReference type="InterPro" id="IPR011010">
    <property type="entry name" value="DNA_brk_join_enz"/>
</dbReference>